<feature type="transmembrane region" description="Helical" evidence="1">
    <location>
        <begin position="40"/>
        <end position="59"/>
    </location>
</feature>
<comment type="caution">
    <text evidence="2">The sequence shown here is derived from an EMBL/GenBank/DDBJ whole genome shotgun (WGS) entry which is preliminary data.</text>
</comment>
<evidence type="ECO:0000313" key="3">
    <source>
        <dbReference type="Proteomes" id="UP000054703"/>
    </source>
</evidence>
<evidence type="ECO:0000256" key="1">
    <source>
        <dbReference type="SAM" id="Phobius"/>
    </source>
</evidence>
<feature type="transmembrane region" description="Helical" evidence="1">
    <location>
        <begin position="79"/>
        <end position="97"/>
    </location>
</feature>
<dbReference type="Proteomes" id="UP000054703">
    <property type="component" value="Unassembled WGS sequence"/>
</dbReference>
<name>A0A0W0YU98_9GAMM</name>
<dbReference type="AlphaFoldDB" id="A0A0W0YU98"/>
<organism evidence="2 3">
    <name type="scientific">Legionella santicrucis</name>
    <dbReference type="NCBI Taxonomy" id="45074"/>
    <lineage>
        <taxon>Bacteria</taxon>
        <taxon>Pseudomonadati</taxon>
        <taxon>Pseudomonadota</taxon>
        <taxon>Gammaproteobacteria</taxon>
        <taxon>Legionellales</taxon>
        <taxon>Legionellaceae</taxon>
        <taxon>Legionella</taxon>
    </lineage>
</organism>
<sequence>MSNVSIFNFSTFISALSLFLIVFTIIDIRYRFRVAVAPFPLFKISLIAIAVLGLGTLVLDTGSAEGWSKFLGHQDRWQAALGLIFLSLIFIWILFIFKPSKFSKCNAKKFAQHLYLLILKGSDTELAVISEELKFSAESLVELTKENTPNEKISTPKARDYAYEILSLIGNRKFCQHVVANAPFTAIILFESIAKTKKYNIPIGQFTKNITTEAILNKNSILYHEDEGYKSGLLGYIKPFSRVVYGNHHLVEELGVHHASPLDIHIEIKSSWDAAQLNTYCRCVMLSFKNYIDTANWNEKLFSLCRAFENIRNSCGNIYKLNEADDDLSNHTSYNCLNITVEFFKEAIDYLSQQENTPPAKLKRRNNSHSYEDIYDYFTNHLFEIIHSAAYINCPNFNCWMIQHNIVWYAFFKSHQNQRHAWKIIHSRLRRLLYNEIKQLETYPNYKGARILGYLLNIMGLKLGEKSRNNRAYYSFHKIILKWVENNYLSLVGVEPTVASSCLPSGFLFNEKEKQIEKTYSIGMGTKTQKDSLTLT</sequence>
<accession>A0A0W0YU98</accession>
<keyword evidence="3" id="KW-1185">Reference proteome</keyword>
<feature type="transmembrane region" description="Helical" evidence="1">
    <location>
        <begin position="6"/>
        <end position="28"/>
    </location>
</feature>
<keyword evidence="1" id="KW-1133">Transmembrane helix</keyword>
<reference evidence="2 3" key="1">
    <citation type="submission" date="2015-11" db="EMBL/GenBank/DDBJ databases">
        <title>Genomic analysis of 38 Legionella species identifies large and diverse effector repertoires.</title>
        <authorList>
            <person name="Burstein D."/>
            <person name="Amaro F."/>
            <person name="Zusman T."/>
            <person name="Lifshitz Z."/>
            <person name="Cohen O."/>
            <person name="Gilbert J.A."/>
            <person name="Pupko T."/>
            <person name="Shuman H.A."/>
            <person name="Segal G."/>
        </authorList>
    </citation>
    <scope>NUCLEOTIDE SEQUENCE [LARGE SCALE GENOMIC DNA]</scope>
    <source>
        <strain evidence="2 3">SC-63-C7</strain>
    </source>
</reference>
<dbReference type="STRING" id="45074.Lsan_2005"/>
<dbReference type="EMBL" id="LNYU01000049">
    <property type="protein sequence ID" value="KTD60453.1"/>
    <property type="molecule type" value="Genomic_DNA"/>
</dbReference>
<protein>
    <submittedName>
        <fullName evidence="2">Uncharacterized protein</fullName>
    </submittedName>
</protein>
<keyword evidence="1" id="KW-0472">Membrane</keyword>
<evidence type="ECO:0000313" key="2">
    <source>
        <dbReference type="EMBL" id="KTD60453.1"/>
    </source>
</evidence>
<dbReference type="RefSeq" id="WP_157068298.1">
    <property type="nucleotide sequence ID" value="NZ_LNYU01000049.1"/>
</dbReference>
<proteinExistence type="predicted"/>
<dbReference type="PATRIC" id="fig|45074.5.peg.2140"/>
<keyword evidence="1" id="KW-0812">Transmembrane</keyword>
<gene>
    <name evidence="2" type="ORF">Lsan_2005</name>
</gene>